<dbReference type="InterPro" id="IPR001245">
    <property type="entry name" value="Ser-Thr/Tyr_kinase_cat_dom"/>
</dbReference>
<name>A0AAN7KDI1_9MYRT</name>
<evidence type="ECO:0000256" key="2">
    <source>
        <dbReference type="ARBA" id="ARBA00022692"/>
    </source>
</evidence>
<reference evidence="11 12" key="1">
    <citation type="journal article" date="2023" name="Hortic Res">
        <title>Pangenome of water caltrop reveals structural variations and asymmetric subgenome divergence after allopolyploidization.</title>
        <authorList>
            <person name="Zhang X."/>
            <person name="Chen Y."/>
            <person name="Wang L."/>
            <person name="Yuan Y."/>
            <person name="Fang M."/>
            <person name="Shi L."/>
            <person name="Lu R."/>
            <person name="Comes H.P."/>
            <person name="Ma Y."/>
            <person name="Chen Y."/>
            <person name="Huang G."/>
            <person name="Zhou Y."/>
            <person name="Zheng Z."/>
            <person name="Qiu Y."/>
        </authorList>
    </citation>
    <scope>NUCLEOTIDE SEQUENCE [LARGE SCALE GENOMIC DNA]</scope>
    <source>
        <tissue evidence="11">Roots</tissue>
    </source>
</reference>
<evidence type="ECO:0000256" key="4">
    <source>
        <dbReference type="ARBA" id="ARBA00022737"/>
    </source>
</evidence>
<evidence type="ECO:0000256" key="6">
    <source>
        <dbReference type="ARBA" id="ARBA00023136"/>
    </source>
</evidence>
<evidence type="ECO:0000256" key="9">
    <source>
        <dbReference type="SAM" id="Phobius"/>
    </source>
</evidence>
<dbReference type="GO" id="GO:0005524">
    <property type="term" value="F:ATP binding"/>
    <property type="evidence" value="ECO:0007669"/>
    <property type="project" value="InterPro"/>
</dbReference>
<dbReference type="InterPro" id="IPR032675">
    <property type="entry name" value="LRR_dom_sf"/>
</dbReference>
<dbReference type="FunFam" id="3.80.10.10:FF:000400">
    <property type="entry name" value="Nuclear pore complex protein NUP107"/>
    <property type="match status" value="1"/>
</dbReference>
<dbReference type="InterPro" id="IPR000719">
    <property type="entry name" value="Prot_kinase_dom"/>
</dbReference>
<proteinExistence type="predicted"/>
<feature type="domain" description="Protein kinase" evidence="10">
    <location>
        <begin position="401"/>
        <end position="666"/>
    </location>
</feature>
<evidence type="ECO:0000313" key="12">
    <source>
        <dbReference type="Proteomes" id="UP001345219"/>
    </source>
</evidence>
<evidence type="ECO:0000256" key="3">
    <source>
        <dbReference type="ARBA" id="ARBA00022729"/>
    </source>
</evidence>
<keyword evidence="3" id="KW-0732">Signal</keyword>
<dbReference type="Pfam" id="PF08263">
    <property type="entry name" value="LRRNT_2"/>
    <property type="match status" value="1"/>
</dbReference>
<dbReference type="PANTHER" id="PTHR46084">
    <property type="entry name" value="PROTEIN MALE DISCOVERER 2"/>
    <property type="match status" value="1"/>
</dbReference>
<dbReference type="Gene3D" id="3.30.200.20">
    <property type="entry name" value="Phosphorylase Kinase, domain 1"/>
    <property type="match status" value="1"/>
</dbReference>
<comment type="caution">
    <text evidence="11">The sequence shown here is derived from an EMBL/GenBank/DDBJ whole genome shotgun (WGS) entry which is preliminary data.</text>
</comment>
<gene>
    <name evidence="11" type="ORF">SAY87_029875</name>
</gene>
<keyword evidence="4" id="KW-0677">Repeat</keyword>
<feature type="compositionally biased region" description="Polar residues" evidence="8">
    <location>
        <begin position="324"/>
        <end position="333"/>
    </location>
</feature>
<dbReference type="AlphaFoldDB" id="A0AAN7KDI1"/>
<sequence>MENRKMSRLKDRRLGNLVTLVFLMAYHNMGSCWCINEEGWALLRLKNTIKSDPSGALKSWHENDGEANPCSWFGVECSDGKVVVLNLKDLCLEGTLAPEIGYLTHIKSIILRNNSFSGIIPDEIGELEELEVLDLGYNNFSGLLPDKLGNNLSLAILLIDNNELLAALSPEVQEFKIISEAQVDESLLTASAGVRCKTKLDSQNEDCRRTLYATQGNKRVHLQSVPFPYLQSNNGPPSKPVAPPVTTSPLSNQPSSPAPSPLSNQPSSPAPSPLSNQPSSPAPSPLSNQPSSPVPSPLSNQPSSPALTPSSSPNQTNSSPSQTGAPSPTPSNSENHTSLIIGVSIGGFALVFFIILGVYFYRRDKVTMVKPWATGLSGQLQKAFVAGVPKLKRSELELACEDFSNVVGTSSTGTIYKGTLSNGVEIAVVSFTVKSIDDWSKSLEAQFRKKIDMLSRVNHKNFVNLIGYCQEEQPFTRMMVFEYDPNGTLFEHLHIKEAEHLDWGMRVRIAMGMAYCLEHMHQLSPPIPHKKLNSSAVTLTEDYAGKISEFNFWNQIADSDVKSSKEDLLEDSPEGPEQNVYGFGVILFEMVTGRLPYSVEDDSTEDWASDYIKGDKPLAEMVDPTLSSFAADQVEKMDETIRSCVHPDPKERPSMKEVTSRLRAVTGIPPDEAVPKISPLWWAELEILQ</sequence>
<dbReference type="GO" id="GO:0004672">
    <property type="term" value="F:protein kinase activity"/>
    <property type="evidence" value="ECO:0007669"/>
    <property type="project" value="InterPro"/>
</dbReference>
<dbReference type="GO" id="GO:0012505">
    <property type="term" value="C:endomembrane system"/>
    <property type="evidence" value="ECO:0007669"/>
    <property type="project" value="UniProtKB-SubCell"/>
</dbReference>
<organism evidence="11 12">
    <name type="scientific">Trapa incisa</name>
    <dbReference type="NCBI Taxonomy" id="236973"/>
    <lineage>
        <taxon>Eukaryota</taxon>
        <taxon>Viridiplantae</taxon>
        <taxon>Streptophyta</taxon>
        <taxon>Embryophyta</taxon>
        <taxon>Tracheophyta</taxon>
        <taxon>Spermatophyta</taxon>
        <taxon>Magnoliopsida</taxon>
        <taxon>eudicotyledons</taxon>
        <taxon>Gunneridae</taxon>
        <taxon>Pentapetalae</taxon>
        <taxon>rosids</taxon>
        <taxon>malvids</taxon>
        <taxon>Myrtales</taxon>
        <taxon>Lythraceae</taxon>
        <taxon>Trapa</taxon>
    </lineage>
</organism>
<feature type="compositionally biased region" description="Polar residues" evidence="8">
    <location>
        <begin position="245"/>
        <end position="301"/>
    </location>
</feature>
<evidence type="ECO:0000256" key="8">
    <source>
        <dbReference type="SAM" id="MobiDB-lite"/>
    </source>
</evidence>
<keyword evidence="5 9" id="KW-1133">Transmembrane helix</keyword>
<dbReference type="InterPro" id="IPR001611">
    <property type="entry name" value="Leu-rich_rpt"/>
</dbReference>
<accession>A0AAN7KDI1</accession>
<feature type="transmembrane region" description="Helical" evidence="9">
    <location>
        <begin position="339"/>
        <end position="361"/>
    </location>
</feature>
<evidence type="ECO:0000313" key="11">
    <source>
        <dbReference type="EMBL" id="KAK4761991.1"/>
    </source>
</evidence>
<keyword evidence="1" id="KW-0433">Leucine-rich repeat</keyword>
<dbReference type="Gene3D" id="3.80.10.10">
    <property type="entry name" value="Ribonuclease Inhibitor"/>
    <property type="match status" value="1"/>
</dbReference>
<dbReference type="InterPro" id="IPR013210">
    <property type="entry name" value="LRR_N_plant-typ"/>
</dbReference>
<keyword evidence="12" id="KW-1185">Reference proteome</keyword>
<dbReference type="PROSITE" id="PS50011">
    <property type="entry name" value="PROTEIN_KINASE_DOM"/>
    <property type="match status" value="1"/>
</dbReference>
<dbReference type="PANTHER" id="PTHR46084:SF4">
    <property type="entry name" value="PROTEIN KINASE DOMAIN-CONTAINING PROTEIN"/>
    <property type="match status" value="1"/>
</dbReference>
<dbReference type="EMBL" id="JAXIOK010000009">
    <property type="protein sequence ID" value="KAK4761991.1"/>
    <property type="molecule type" value="Genomic_DNA"/>
</dbReference>
<dbReference type="Pfam" id="PF07714">
    <property type="entry name" value="PK_Tyr_Ser-Thr"/>
    <property type="match status" value="1"/>
</dbReference>
<dbReference type="Pfam" id="PF00560">
    <property type="entry name" value="LRR_1"/>
    <property type="match status" value="2"/>
</dbReference>
<evidence type="ECO:0000256" key="7">
    <source>
        <dbReference type="ARBA" id="ARBA00046288"/>
    </source>
</evidence>
<evidence type="ECO:0000256" key="1">
    <source>
        <dbReference type="ARBA" id="ARBA00022614"/>
    </source>
</evidence>
<dbReference type="Proteomes" id="UP001345219">
    <property type="component" value="Chromosome 23"/>
</dbReference>
<keyword evidence="6 9" id="KW-0472">Membrane</keyword>
<evidence type="ECO:0000256" key="5">
    <source>
        <dbReference type="ARBA" id="ARBA00022989"/>
    </source>
</evidence>
<feature type="region of interest" description="Disordered" evidence="8">
    <location>
        <begin position="227"/>
        <end position="333"/>
    </location>
</feature>
<evidence type="ECO:0000259" key="10">
    <source>
        <dbReference type="PROSITE" id="PS50011"/>
    </source>
</evidence>
<dbReference type="SUPFAM" id="SSF56112">
    <property type="entry name" value="Protein kinase-like (PK-like)"/>
    <property type="match status" value="1"/>
</dbReference>
<feature type="compositionally biased region" description="Low complexity" evidence="8">
    <location>
        <begin position="302"/>
        <end position="323"/>
    </location>
</feature>
<dbReference type="FunFam" id="3.30.200.20:FF:000489">
    <property type="entry name" value="Inactive receptor-like serine/threonine-protein kinase"/>
    <property type="match status" value="1"/>
</dbReference>
<protein>
    <recommendedName>
        <fullName evidence="10">Protein kinase domain-containing protein</fullName>
    </recommendedName>
</protein>
<dbReference type="InterPro" id="IPR011009">
    <property type="entry name" value="Kinase-like_dom_sf"/>
</dbReference>
<keyword evidence="2 9" id="KW-0812">Transmembrane</keyword>
<comment type="subcellular location">
    <subcellularLocation>
        <location evidence="7">Endomembrane system</location>
        <topology evidence="7">Single-pass type I membrane protein</topology>
    </subcellularLocation>
</comment>
<dbReference type="Gene3D" id="1.10.510.10">
    <property type="entry name" value="Transferase(Phosphotransferase) domain 1"/>
    <property type="match status" value="1"/>
</dbReference>
<dbReference type="SUPFAM" id="SSF52058">
    <property type="entry name" value="L domain-like"/>
    <property type="match status" value="1"/>
</dbReference>